<protein>
    <submittedName>
        <fullName evidence="7">F-box only protein 32-like isoform X1</fullName>
    </submittedName>
</protein>
<feature type="domain" description="F-box" evidence="5">
    <location>
        <begin position="202"/>
        <end position="249"/>
    </location>
</feature>
<dbReference type="KEGG" id="cvn:111106311"/>
<comment type="subcellular location">
    <subcellularLocation>
        <location evidence="1">Nucleus</location>
    </subcellularLocation>
</comment>
<evidence type="ECO:0000256" key="1">
    <source>
        <dbReference type="ARBA" id="ARBA00004123"/>
    </source>
</evidence>
<evidence type="ECO:0000256" key="4">
    <source>
        <dbReference type="ARBA" id="ARBA00023242"/>
    </source>
</evidence>
<accession>A0A8B8AZQ9</accession>
<dbReference type="AlphaFoldDB" id="A0A8B8AZQ9"/>
<dbReference type="GO" id="GO:0016567">
    <property type="term" value="P:protein ubiquitination"/>
    <property type="evidence" value="ECO:0007669"/>
    <property type="project" value="UniProtKB-UniPathway"/>
</dbReference>
<dbReference type="GO" id="GO:0005634">
    <property type="term" value="C:nucleus"/>
    <property type="evidence" value="ECO:0007669"/>
    <property type="project" value="UniProtKB-SubCell"/>
</dbReference>
<dbReference type="InterPro" id="IPR036047">
    <property type="entry name" value="F-box-like_dom_sf"/>
</dbReference>
<evidence type="ECO:0000256" key="3">
    <source>
        <dbReference type="ARBA" id="ARBA00022786"/>
    </source>
</evidence>
<dbReference type="Pfam" id="PF12937">
    <property type="entry name" value="F-box-like"/>
    <property type="match status" value="1"/>
</dbReference>
<dbReference type="GO" id="GO:0005737">
    <property type="term" value="C:cytoplasm"/>
    <property type="evidence" value="ECO:0007669"/>
    <property type="project" value="TreeGrafter"/>
</dbReference>
<dbReference type="InterPro" id="IPR040394">
    <property type="entry name" value="FBX25/32"/>
</dbReference>
<organism evidence="6 7">
    <name type="scientific">Crassostrea virginica</name>
    <name type="common">Eastern oyster</name>
    <dbReference type="NCBI Taxonomy" id="6565"/>
    <lineage>
        <taxon>Eukaryota</taxon>
        <taxon>Metazoa</taxon>
        <taxon>Spiralia</taxon>
        <taxon>Lophotrochozoa</taxon>
        <taxon>Mollusca</taxon>
        <taxon>Bivalvia</taxon>
        <taxon>Autobranchia</taxon>
        <taxon>Pteriomorphia</taxon>
        <taxon>Ostreida</taxon>
        <taxon>Ostreoidea</taxon>
        <taxon>Ostreidae</taxon>
        <taxon>Crassostrea</taxon>
    </lineage>
</organism>
<evidence type="ECO:0000313" key="7">
    <source>
        <dbReference type="RefSeq" id="XP_022296645.1"/>
    </source>
</evidence>
<dbReference type="PANTHER" id="PTHR13123">
    <property type="entry name" value="LD30288P"/>
    <property type="match status" value="1"/>
</dbReference>
<gene>
    <name evidence="7" type="primary">LOC111106311</name>
</gene>
<evidence type="ECO:0000259" key="5">
    <source>
        <dbReference type="PROSITE" id="PS50181"/>
    </source>
</evidence>
<dbReference type="GO" id="GO:0019005">
    <property type="term" value="C:SCF ubiquitin ligase complex"/>
    <property type="evidence" value="ECO:0007669"/>
    <property type="project" value="TreeGrafter"/>
</dbReference>
<reference evidence="7" key="1">
    <citation type="submission" date="2025-08" db="UniProtKB">
        <authorList>
            <consortium name="RefSeq"/>
        </authorList>
    </citation>
    <scope>IDENTIFICATION</scope>
    <source>
        <tissue evidence="7">Whole sample</tissue>
    </source>
</reference>
<keyword evidence="4" id="KW-0539">Nucleus</keyword>
<dbReference type="GeneID" id="111106311"/>
<dbReference type="PROSITE" id="PS50181">
    <property type="entry name" value="FBOX"/>
    <property type="match status" value="1"/>
</dbReference>
<keyword evidence="6" id="KW-1185">Reference proteome</keyword>
<comment type="pathway">
    <text evidence="2">Protein modification; protein ubiquitination.</text>
</comment>
<dbReference type="Gene3D" id="1.20.1280.50">
    <property type="match status" value="1"/>
</dbReference>
<dbReference type="PANTHER" id="PTHR13123:SF7">
    <property type="entry name" value="LD30288P"/>
    <property type="match status" value="1"/>
</dbReference>
<dbReference type="UniPathway" id="UPA00143"/>
<evidence type="ECO:0000256" key="2">
    <source>
        <dbReference type="ARBA" id="ARBA00004906"/>
    </source>
</evidence>
<keyword evidence="3" id="KW-0833">Ubl conjugation pathway</keyword>
<sequence length="337" mass="39224">MEASSRGNNYVKENGVWKIVNLDYYPGSWPDEADEKKKIVNGARYEKSVSTQIVIDRSNCRDLPLPILRNIQGTGIQRKTHESISSALEKLKFEEYASQYRQLNYCREFYRLLVKQKFSKISGTVQKRVGVVLEQMTSTAIALEQFIPPMRQTLREICECLRENEREMIGSKAMRRKNNDLINNCSLRLNNFDFTEKEDDGTLCLMDLPKECLINIMKKLDQPRDVINVALTCSSLEVVAMDNEVWESMCFHHFNDKEISNFVGHMEFYSVQWLDVFKFCFKKSKVRKTYCYGDELVVCDNCRGVYWRRVGHDCPVVEVPPSFTVLSPADFLHLLNL</sequence>
<dbReference type="SUPFAM" id="SSF81383">
    <property type="entry name" value="F-box domain"/>
    <property type="match status" value="1"/>
</dbReference>
<proteinExistence type="predicted"/>
<evidence type="ECO:0000313" key="6">
    <source>
        <dbReference type="Proteomes" id="UP000694844"/>
    </source>
</evidence>
<name>A0A8B8AZQ9_CRAVI</name>
<dbReference type="Proteomes" id="UP000694844">
    <property type="component" value="Chromosome 8"/>
</dbReference>
<dbReference type="OrthoDB" id="9991467at2759"/>
<dbReference type="RefSeq" id="XP_022296645.1">
    <property type="nucleotide sequence ID" value="XM_022440937.1"/>
</dbReference>
<dbReference type="InterPro" id="IPR001810">
    <property type="entry name" value="F-box_dom"/>
</dbReference>